<dbReference type="InParanoid" id="A0A1M6BLL5"/>
<reference evidence="1 2" key="1">
    <citation type="submission" date="2016-11" db="EMBL/GenBank/DDBJ databases">
        <authorList>
            <person name="Jaros S."/>
            <person name="Januszkiewicz K."/>
            <person name="Wedrychowicz H."/>
        </authorList>
    </citation>
    <scope>NUCLEOTIDE SEQUENCE [LARGE SCALE GENOMIC DNA]</scope>
    <source>
        <strain evidence="1 2">DSM 18772</strain>
    </source>
</reference>
<gene>
    <name evidence="1" type="ORF">SAMN02745181_0254</name>
</gene>
<dbReference type="STRING" id="1123071.SAMN02745181_0254"/>
<accession>A0A1M6BLL5</accession>
<evidence type="ECO:0000313" key="1">
    <source>
        <dbReference type="EMBL" id="SHI49594.1"/>
    </source>
</evidence>
<protein>
    <submittedName>
        <fullName evidence="1">AAA domain-containing protein</fullName>
    </submittedName>
</protein>
<proteinExistence type="predicted"/>
<dbReference type="Gene3D" id="3.40.50.300">
    <property type="entry name" value="P-loop containing nucleotide triphosphate hydrolases"/>
    <property type="match status" value="1"/>
</dbReference>
<organism evidence="1 2">
    <name type="scientific">Rubritalea squalenifaciens DSM 18772</name>
    <dbReference type="NCBI Taxonomy" id="1123071"/>
    <lineage>
        <taxon>Bacteria</taxon>
        <taxon>Pseudomonadati</taxon>
        <taxon>Verrucomicrobiota</taxon>
        <taxon>Verrucomicrobiia</taxon>
        <taxon>Verrucomicrobiales</taxon>
        <taxon>Rubritaleaceae</taxon>
        <taxon>Rubritalea</taxon>
    </lineage>
</organism>
<sequence>MLEQKMHFLTSLKSESRYLIIGCSGSGKSTLARAIAECMEIPYYDTDSLYWREGWELRSDEDVVQSLPLDSPNWVLDGNFVGMREEVWNRATCIILLDLPPAETIWNTTRRNLGWWIKRTPTWSGNVMPLRIALSGIKHSKQQTKRFAEDFPNYLTEHEDKQIFRIRKRSDLEKFMASLKQ</sequence>
<dbReference type="InterPro" id="IPR027417">
    <property type="entry name" value="P-loop_NTPase"/>
</dbReference>
<name>A0A1M6BLL5_9BACT</name>
<dbReference type="Proteomes" id="UP000184510">
    <property type="component" value="Unassembled WGS sequence"/>
</dbReference>
<dbReference type="EMBL" id="FQYR01000002">
    <property type="protein sequence ID" value="SHI49594.1"/>
    <property type="molecule type" value="Genomic_DNA"/>
</dbReference>
<keyword evidence="2" id="KW-1185">Reference proteome</keyword>
<evidence type="ECO:0000313" key="2">
    <source>
        <dbReference type="Proteomes" id="UP000184510"/>
    </source>
</evidence>
<dbReference type="PANTHER" id="PTHR37816">
    <property type="entry name" value="YALI0E33011P"/>
    <property type="match status" value="1"/>
</dbReference>
<dbReference type="AlphaFoldDB" id="A0A1M6BLL5"/>
<dbReference type="InterPro" id="IPR052922">
    <property type="entry name" value="Cytidylate_Kinase-2"/>
</dbReference>
<dbReference type="PANTHER" id="PTHR37816:SF1">
    <property type="entry name" value="TOXIN"/>
    <property type="match status" value="1"/>
</dbReference>
<dbReference type="SUPFAM" id="SSF52540">
    <property type="entry name" value="P-loop containing nucleoside triphosphate hydrolases"/>
    <property type="match status" value="1"/>
</dbReference>